<feature type="region of interest" description="Disordered" evidence="1">
    <location>
        <begin position="446"/>
        <end position="478"/>
    </location>
</feature>
<feature type="region of interest" description="Disordered" evidence="1">
    <location>
        <begin position="329"/>
        <end position="378"/>
    </location>
</feature>
<feature type="compositionally biased region" description="Basic and acidic residues" evidence="1">
    <location>
        <begin position="707"/>
        <end position="725"/>
    </location>
</feature>
<evidence type="ECO:0000313" key="3">
    <source>
        <dbReference type="Proteomes" id="UP000051574"/>
    </source>
</evidence>
<evidence type="ECO:0000256" key="1">
    <source>
        <dbReference type="SAM" id="MobiDB-lite"/>
    </source>
</evidence>
<dbReference type="OrthoDB" id="6783512at2759"/>
<sequence length="1360" mass="153482">MRYFYLYYKSIGDAVLDTTYFIRMEDILAYYCSLELEIVHSLSKQRENKKHNLSVIKRLCKILGIYLHHKLEYIIHVLLKVKYNMRSPACQTVMRRVYCHFLMTTPSEPLSHEVFCRYYLAFERYKQIAKQEEQQKLGEFVFRKFRKTEDYLKTNPVTKGVLSPTWKTVPDALPLVIDWLATAINQYFVYLKNQEIGRILSDYDMNLSDGDFVNGFHNYSMRETSNNDSDSDIQQVPKEGVIVVEDFDDMQMTYIEAPKNRKTIDLSARRRKTTNKATCSSSSSDISIITDEVNIYESSILSSSDKEQNKCDDELEIIDVSTHCQVMETAQDASENSVPSSRATLSVVNSKSNEDINNSHNSSDQVSEIPSTVSPSVIPDSKQTEVVLNIPEETNIDSEIAQKNSEITSENINLPNTSLNSDAHEIENQQPDSIILPYELSLATEPFQKSQEESEKTSLSKESETVEHEEESWSTNSNTSILASNQTIPLENETLSEFCALSISASSLVQSPNFLSQTPTSKPQHAVDNGEITTSYIGSVSTDMASKYTQDTIHGEKSISISALSANLPDDIFIEATLPASAISSGDNESIPQSTCIYPDTNNQYSRGDDIISHAMTALFESYSETESNDAANTSEMDIKETIVYAPSENILDSDGQINTDRDDYSNTEVYSEAGQFLMEYNVGNSCPTTSTKSSRKKSKSRKQKKKLFEKEYSSKSSEREKYTEPQKVLYTSGVIDNYSKTEMNGDKDIDGVLSGPVSTLLIVIPQQAEETLEIDSFSSGGYNDATSSDKKSVQGKPSVHFSDSVETRYIPSSCNCSEDEEQNYIIHDGIKCYVGDHKIIWNTEIKFLLKKLTTVADENMSVTEKPITGNHNTKKTCIRQKIDYRTNATMKGESFQNDININTNNIPTNVHTHVFNEVGTATGSYIEDPIYNNNNETAIPPDIPQSNSNSPKLFLNVEQIQPCRTPIPTTLSNMEAAAIAGTLNYHPFVNEDIVLEKECNAAMEETRILPSNSECSFQTFPNQFLHYPSNVPNTFYIHNIETGIIVDSSNRCLFTNAEINPENRNEISIETSIRQDNAVNSPGHFLFANPEMDSKKTNDMTVDVTIPQDPNFEFSNSPKLYNSEQLQSYLVPIDENYVVADNVGNCRILLSNNSNYYDLKLNIDMSANHSVAERDIPLQENTVANMVTCSSKDNLITNEINYPVEAWSDDGTFFLFMPPGYSSGYSTYDHNLRKESECDIAPSEQEPYLPHDAVIPAQRSVTPEYYKDTQLQPTVVTHNTHSNVQNLNKINEMSERKSEIKTINKEVRKRSDMESKKMPFKKRRLITEHDVSYSTKTTYIPEPSVKTAAERKVYPSNFS</sequence>
<feature type="compositionally biased region" description="Basic residues" evidence="1">
    <location>
        <begin position="694"/>
        <end position="706"/>
    </location>
</feature>
<organism evidence="2 3">
    <name type="scientific">Oryctes borbonicus</name>
    <dbReference type="NCBI Taxonomy" id="1629725"/>
    <lineage>
        <taxon>Eukaryota</taxon>
        <taxon>Metazoa</taxon>
        <taxon>Ecdysozoa</taxon>
        <taxon>Arthropoda</taxon>
        <taxon>Hexapoda</taxon>
        <taxon>Insecta</taxon>
        <taxon>Pterygota</taxon>
        <taxon>Neoptera</taxon>
        <taxon>Endopterygota</taxon>
        <taxon>Coleoptera</taxon>
        <taxon>Polyphaga</taxon>
        <taxon>Scarabaeiformia</taxon>
        <taxon>Scarabaeidae</taxon>
        <taxon>Dynastinae</taxon>
        <taxon>Oryctes</taxon>
    </lineage>
</organism>
<accession>A0A0T6BHF8</accession>
<protein>
    <submittedName>
        <fullName evidence="2">Uncharacterized protein</fullName>
    </submittedName>
</protein>
<gene>
    <name evidence="2" type="ORF">AMK59_863</name>
</gene>
<reference evidence="2 3" key="1">
    <citation type="submission" date="2015-09" db="EMBL/GenBank/DDBJ databases">
        <title>Draft genome of the scarab beetle Oryctes borbonicus.</title>
        <authorList>
            <person name="Meyer J.M."/>
            <person name="Markov G.V."/>
            <person name="Baskaran P."/>
            <person name="Herrmann M."/>
            <person name="Sommer R.J."/>
            <person name="Roedelsperger C."/>
        </authorList>
    </citation>
    <scope>NUCLEOTIDE SEQUENCE [LARGE SCALE GENOMIC DNA]</scope>
    <source>
        <strain evidence="2">OB123</strain>
        <tissue evidence="2">Whole animal</tissue>
    </source>
</reference>
<dbReference type="EMBL" id="LJIG01000221">
    <property type="protein sequence ID" value="KRT86719.1"/>
    <property type="molecule type" value="Genomic_DNA"/>
</dbReference>
<name>A0A0T6BHF8_9SCAR</name>
<evidence type="ECO:0000313" key="2">
    <source>
        <dbReference type="EMBL" id="KRT86719.1"/>
    </source>
</evidence>
<proteinExistence type="predicted"/>
<comment type="caution">
    <text evidence="2">The sequence shown here is derived from an EMBL/GenBank/DDBJ whole genome shotgun (WGS) entry which is preliminary data.</text>
</comment>
<feature type="compositionally biased region" description="Basic and acidic residues" evidence="1">
    <location>
        <begin position="450"/>
        <end position="466"/>
    </location>
</feature>
<feature type="region of interest" description="Disordered" evidence="1">
    <location>
        <begin position="683"/>
        <end position="725"/>
    </location>
</feature>
<keyword evidence="3" id="KW-1185">Reference proteome</keyword>
<dbReference type="Proteomes" id="UP000051574">
    <property type="component" value="Unassembled WGS sequence"/>
</dbReference>
<feature type="compositionally biased region" description="Polar residues" evidence="1">
    <location>
        <begin position="331"/>
        <end position="375"/>
    </location>
</feature>